<feature type="region of interest" description="Disordered" evidence="1">
    <location>
        <begin position="417"/>
        <end position="438"/>
    </location>
</feature>
<comment type="caution">
    <text evidence="3">The sequence shown here is derived from an EMBL/GenBank/DDBJ whole genome shotgun (WGS) entry which is preliminary data.</text>
</comment>
<reference evidence="3 4" key="1">
    <citation type="journal article" date="2015" name="Sci. Rep.">
        <title>Genome of the facultative scuticociliatosis pathogen Pseudocohnilembus persalinus provides insight into its virulence through horizontal gene transfer.</title>
        <authorList>
            <person name="Xiong J."/>
            <person name="Wang G."/>
            <person name="Cheng J."/>
            <person name="Tian M."/>
            <person name="Pan X."/>
            <person name="Warren A."/>
            <person name="Jiang C."/>
            <person name="Yuan D."/>
            <person name="Miao W."/>
        </authorList>
    </citation>
    <scope>NUCLEOTIDE SEQUENCE [LARGE SCALE GENOMIC DNA]</scope>
    <source>
        <strain evidence="3">36N120E</strain>
    </source>
</reference>
<feature type="compositionally biased region" description="Basic and acidic residues" evidence="1">
    <location>
        <begin position="420"/>
        <end position="438"/>
    </location>
</feature>
<protein>
    <recommendedName>
        <fullName evidence="5">PAS domain</fullName>
    </recommendedName>
</protein>
<accession>A0A0V0Q8P6</accession>
<sequence>MNEFYRQTLEIVRIIKKIEKEIEKQVQQSPNIIQYIKMLSIIKSKLLNDPISSSLHEQMIQDMQRKDKAENKETVNTIEILQGNVGNIIASFRKVNDQGVILSFSARTPELFGYDYNTFKSLYSIKQLLPAYICEIHDLFIERLVTTGEQKVMRNYRSAMAIDKQNYLFDIKLYINYNFQISSEFAFSALCLKQKIKQNKIVIDQQGYITGITEVFAEFTKCKHLDATIFNGLHICLFFPDLKSILMNQVQDLDEDLYFHKTQISFPRSQFIEEYFNNFKMQHRTWKQKSLNNKKILKQQIQLERILQNVLNYQMASQENIMNFSSQHRIQKQSSNINPTPKYDAIVNIVSDKINLINGKTSKIFMISIESYQYISLNSSLKNSSQDMTNTQNAMSIQTNQQYYKQSDTQLAQINEEEMDKQHSQGKSEQEEIEFPTKQEFNKKLNLYEIQLQTLNEYKKQSQNKIKTETEIIAPQQQQDQQSQQENQQEFQQQNQSLIQQQNQQKDFKKLLEGEKSFLNIQKTNSIVKKYSQKQNDLYKKGQSYYINEKSLTSDSELKPGFTANLENISTNFQPNQNANLDMNDSSNIQFLYKESNIQYELDNNYNYYGNFNPQRSSISNENQDFNNKNQDDLSDHSNIQQEEIDDLEQLTQEQKLKLKKLQKKSNGSYNAEEIQGEEQASVSSSLNLRELGNLKNILNFIKNSQWPKQIKIIYASFLFQFLVFLSIFIYLYLKFNASFEDLHTCITKSSLEFLIMVPISLSNLLTSTYLLLENNFIQPTNDPYYLKKYDKNYIQNYILAESSHNYNRFVSNINNITLVEQKYDFEKQMQKLVIDQIKTKDYTILNQFSLPFTELLPMFSEQMHQFTQKNQIQNLDFLSDSIYLYNNNLLTIQDNLITIQKEIDQNLKQILNDINKFNLQFFIIYVFLISVSYLLIFPGMRKIQQKLEKICLCISRMTETEAIQDIEMLNVLNYLLESKNEAYLRHNYNDPSQNNFMSKKLSQQMISSKISKTNKKYKSSGHLNDRIQNPKMNFNFFFFVLVFIFVIAFTLELVIYLFVKSRANTIDTTLQNKLNFVQSSSYLAQSVSFHRIQLIQNILTSNTNLGDDYYINFQQKYYVNLDQYEEISQQKSKQINQAYQGFQEFSRVYLQDGHTQNFKDYLQNLNEGPICSNSEFLDDYQFELCANIYDGQIDRGFSVQISTLINQIKNQDFDSYSEEQLKNYLESQTIINDSLYHIFLMNILRKTIIKFEEEYKQIFDYYCIIQAIIYLVGGFFYIIILGFVMVHYISKIAKDYQDLKKSLQLIPFKRLSEDQTTFQLLKRIFDL</sequence>
<feature type="compositionally biased region" description="Low complexity" evidence="1">
    <location>
        <begin position="476"/>
        <end position="500"/>
    </location>
</feature>
<keyword evidence="2" id="KW-1133">Transmembrane helix</keyword>
<dbReference type="PANTHER" id="PTHR31600:SF2">
    <property type="entry name" value="GAMETE ENRICHED GENE 10 PROTEIN-RELATED"/>
    <property type="match status" value="1"/>
</dbReference>
<evidence type="ECO:0000313" key="3">
    <source>
        <dbReference type="EMBL" id="KRW98632.1"/>
    </source>
</evidence>
<evidence type="ECO:0000313" key="4">
    <source>
        <dbReference type="Proteomes" id="UP000054937"/>
    </source>
</evidence>
<feature type="region of interest" description="Disordered" evidence="1">
    <location>
        <begin position="613"/>
        <end position="636"/>
    </location>
</feature>
<dbReference type="PANTHER" id="PTHR31600">
    <property type="entry name" value="TINY MACROCYSTS PROTEIN B-RELATED"/>
    <property type="match status" value="1"/>
</dbReference>
<dbReference type="OMA" id="QISICML"/>
<feature type="transmembrane region" description="Helical" evidence="2">
    <location>
        <begin position="918"/>
        <end position="938"/>
    </location>
</feature>
<keyword evidence="2" id="KW-0472">Membrane</keyword>
<keyword evidence="2" id="KW-0812">Transmembrane</keyword>
<feature type="compositionally biased region" description="Polar residues" evidence="1">
    <location>
        <begin position="613"/>
        <end position="629"/>
    </location>
</feature>
<keyword evidence="4" id="KW-1185">Reference proteome</keyword>
<name>A0A0V0Q8P6_PSEPJ</name>
<dbReference type="EMBL" id="LDAU01000233">
    <property type="protein sequence ID" value="KRW98632.1"/>
    <property type="molecule type" value="Genomic_DNA"/>
</dbReference>
<dbReference type="Proteomes" id="UP000054937">
    <property type="component" value="Unassembled WGS sequence"/>
</dbReference>
<dbReference type="InParanoid" id="A0A0V0Q8P6"/>
<evidence type="ECO:0000256" key="1">
    <source>
        <dbReference type="SAM" id="MobiDB-lite"/>
    </source>
</evidence>
<evidence type="ECO:0008006" key="5">
    <source>
        <dbReference type="Google" id="ProtNLM"/>
    </source>
</evidence>
<proteinExistence type="predicted"/>
<gene>
    <name evidence="3" type="ORF">PPERSA_02780</name>
</gene>
<dbReference type="InterPro" id="IPR052994">
    <property type="entry name" value="Tiny_macrocysts_regulators"/>
</dbReference>
<feature type="transmembrane region" description="Helical" evidence="2">
    <location>
        <begin position="1268"/>
        <end position="1291"/>
    </location>
</feature>
<organism evidence="3 4">
    <name type="scientific">Pseudocohnilembus persalinus</name>
    <name type="common">Ciliate</name>
    <dbReference type="NCBI Taxonomy" id="266149"/>
    <lineage>
        <taxon>Eukaryota</taxon>
        <taxon>Sar</taxon>
        <taxon>Alveolata</taxon>
        <taxon>Ciliophora</taxon>
        <taxon>Intramacronucleata</taxon>
        <taxon>Oligohymenophorea</taxon>
        <taxon>Scuticociliatia</taxon>
        <taxon>Philasterida</taxon>
        <taxon>Pseudocohnilembidae</taxon>
        <taxon>Pseudocohnilembus</taxon>
    </lineage>
</organism>
<dbReference type="OrthoDB" id="299010at2759"/>
<feature type="region of interest" description="Disordered" evidence="1">
    <location>
        <begin position="475"/>
        <end position="500"/>
    </location>
</feature>
<feature type="transmembrane region" description="Helical" evidence="2">
    <location>
        <begin position="1037"/>
        <end position="1060"/>
    </location>
</feature>
<evidence type="ECO:0000256" key="2">
    <source>
        <dbReference type="SAM" id="Phobius"/>
    </source>
</evidence>
<feature type="transmembrane region" description="Helical" evidence="2">
    <location>
        <begin position="713"/>
        <end position="734"/>
    </location>
</feature>